<dbReference type="GO" id="GO:0008720">
    <property type="term" value="F:D-lactate dehydrogenase (NAD+) activity"/>
    <property type="evidence" value="ECO:0007669"/>
    <property type="project" value="TreeGrafter"/>
</dbReference>
<keyword evidence="5" id="KW-0809">Transit peptide</keyword>
<dbReference type="Pfam" id="PF01565">
    <property type="entry name" value="FAD_binding_4"/>
    <property type="match status" value="1"/>
</dbReference>
<evidence type="ECO:0000256" key="6">
    <source>
        <dbReference type="ARBA" id="ARBA00023002"/>
    </source>
</evidence>
<dbReference type="InterPro" id="IPR004113">
    <property type="entry name" value="FAD-bd_oxidored_4_C"/>
</dbReference>
<dbReference type="GO" id="GO:0071949">
    <property type="term" value="F:FAD binding"/>
    <property type="evidence" value="ECO:0007669"/>
    <property type="project" value="InterPro"/>
</dbReference>
<dbReference type="SUPFAM" id="SSF56176">
    <property type="entry name" value="FAD-binding/transporter-associated domain-like"/>
    <property type="match status" value="1"/>
</dbReference>
<dbReference type="InterPro" id="IPR006094">
    <property type="entry name" value="Oxid_FAD_bind_N"/>
</dbReference>
<accession>E6V964</accession>
<dbReference type="FunFam" id="3.30.465.10:FF:000016">
    <property type="entry name" value="probable D-lactate dehydrogenase, mitochondrial"/>
    <property type="match status" value="1"/>
</dbReference>
<dbReference type="PANTHER" id="PTHR11748:SF111">
    <property type="entry name" value="D-LACTATE DEHYDROGENASE, MITOCHONDRIAL-RELATED"/>
    <property type="match status" value="1"/>
</dbReference>
<dbReference type="InterPro" id="IPR016171">
    <property type="entry name" value="Vanillyl_alc_oxidase_C-sub2"/>
</dbReference>
<evidence type="ECO:0000256" key="2">
    <source>
        <dbReference type="ARBA" id="ARBA00008000"/>
    </source>
</evidence>
<evidence type="ECO:0000256" key="3">
    <source>
        <dbReference type="ARBA" id="ARBA00022630"/>
    </source>
</evidence>
<evidence type="ECO:0000256" key="5">
    <source>
        <dbReference type="ARBA" id="ARBA00022946"/>
    </source>
</evidence>
<dbReference type="InterPro" id="IPR016169">
    <property type="entry name" value="FAD-bd_PCMH_sub2"/>
</dbReference>
<dbReference type="FunFam" id="1.10.45.10:FF:000001">
    <property type="entry name" value="D-lactate dehydrogenase mitochondrial"/>
    <property type="match status" value="1"/>
</dbReference>
<dbReference type="Proteomes" id="UP000008917">
    <property type="component" value="Chromosome"/>
</dbReference>
<keyword evidence="4" id="KW-0274">FAD</keyword>
<dbReference type="Gene3D" id="3.30.465.10">
    <property type="match status" value="1"/>
</dbReference>
<comment type="similarity">
    <text evidence="2">Belongs to the FAD-binding oxidoreductase/transferase type 4 family.</text>
</comment>
<proteinExistence type="inferred from homology"/>
<evidence type="ECO:0000259" key="8">
    <source>
        <dbReference type="PROSITE" id="PS51387"/>
    </source>
</evidence>
<keyword evidence="3" id="KW-0285">Flavoprotein</keyword>
<dbReference type="AlphaFoldDB" id="E6V964"/>
<dbReference type="Pfam" id="PF02913">
    <property type="entry name" value="FAD-oxidase_C"/>
    <property type="match status" value="1"/>
</dbReference>
<dbReference type="GO" id="GO:1903457">
    <property type="term" value="P:lactate catabolic process"/>
    <property type="evidence" value="ECO:0007669"/>
    <property type="project" value="TreeGrafter"/>
</dbReference>
<evidence type="ECO:0000256" key="1">
    <source>
        <dbReference type="ARBA" id="ARBA00001974"/>
    </source>
</evidence>
<protein>
    <recommendedName>
        <fullName evidence="7">D-lactate dehydrogenase (cytochrome)</fullName>
        <ecNumber evidence="7">1.1.2.4</ecNumber>
    </recommendedName>
</protein>
<keyword evidence="6" id="KW-0560">Oxidoreductase</keyword>
<reference evidence="9 10" key="2">
    <citation type="journal article" date="2013" name="Genome Announc.">
        <title>Genome of the Root-Associated Plant Growth-Promoting Bacterium Variovorax paradoxus Strain EPS.</title>
        <authorList>
            <person name="Han J.I."/>
            <person name="Spain J.C."/>
            <person name="Leadbetter J.R."/>
            <person name="Ovchinnikova G."/>
            <person name="Goodwin L.A."/>
            <person name="Han C.S."/>
            <person name="Woyke T."/>
            <person name="Davenport K.W."/>
            <person name="Orwin P.M."/>
        </authorList>
    </citation>
    <scope>NUCLEOTIDE SEQUENCE [LARGE SCALE GENOMIC DNA]</scope>
    <source>
        <strain evidence="9 10">EPS</strain>
    </source>
</reference>
<dbReference type="PROSITE" id="PS51387">
    <property type="entry name" value="FAD_PCMH"/>
    <property type="match status" value="1"/>
</dbReference>
<dbReference type="eggNOG" id="COG0277">
    <property type="taxonomic scope" value="Bacteria"/>
</dbReference>
<dbReference type="EC" id="1.1.2.4" evidence="7"/>
<dbReference type="OrthoDB" id="8522822at2"/>
<sequence>MDAVVSPPARAKKRRAPSSELLAQLQRRFGERCSTSQAVLLQHGTDESAYLPQPPDAVVFVQSTDEVAFVVRACARERVPVIGFGVGSSVEGHLLAVEGGVCVDFSQMNKVLAIRSDDLTATVEAGVTRGQLNTALLETGFFFSVDPGADASIGGMVATAASGTNTVRYGTMRDNLVSLTVVTANGDVVRTASQARKSSAGYNLTQLYCGSEGTLGLITEATVRLHPHPEAYAAAVVHFPTVAAAVDCVIESIQMGVPLARAEMLDALTIRAVNAHSRTALHESPTLFLEFGASKAQIDEQSDIVREIAANHGGGEFQWANLQEERSRLWTPRHHAYFACLQLKAGSRSLTTDACVPLSALAQCVEETQADIAAHGLLAPVFGHVGDGNFHCLVLVDPNDAAENEAAEAFSHRLVQRALRHGGTSTGEHGVGLHKMQYLLEEHGVHTVGLMRAIKQALDPHDIFNPGKIIGPAEAVHTHQET</sequence>
<dbReference type="Gene3D" id="1.10.45.10">
    <property type="entry name" value="Vanillyl-alcohol Oxidase, Chain A, domain 4"/>
    <property type="match status" value="1"/>
</dbReference>
<dbReference type="RefSeq" id="WP_013542690.1">
    <property type="nucleotide sequence ID" value="NC_014931.1"/>
</dbReference>
<dbReference type="EMBL" id="CP002417">
    <property type="protein sequence ID" value="ADU38479.1"/>
    <property type="molecule type" value="Genomic_DNA"/>
</dbReference>
<evidence type="ECO:0000256" key="7">
    <source>
        <dbReference type="ARBA" id="ARBA00038897"/>
    </source>
</evidence>
<name>E6V964_VARPE</name>
<dbReference type="Gene3D" id="3.30.70.2740">
    <property type="match status" value="1"/>
</dbReference>
<gene>
    <name evidence="9" type="ordered locus">Varpa_4310</name>
</gene>
<dbReference type="InterPro" id="IPR036318">
    <property type="entry name" value="FAD-bd_PCMH-like_sf"/>
</dbReference>
<evidence type="ECO:0000313" key="10">
    <source>
        <dbReference type="Proteomes" id="UP000008917"/>
    </source>
</evidence>
<feature type="domain" description="FAD-binding PCMH-type" evidence="8">
    <location>
        <begin position="51"/>
        <end position="228"/>
    </location>
</feature>
<dbReference type="InterPro" id="IPR016166">
    <property type="entry name" value="FAD-bd_PCMH"/>
</dbReference>
<dbReference type="GO" id="GO:0004458">
    <property type="term" value="F:D-lactate dehydrogenase (cytochrome) activity"/>
    <property type="evidence" value="ECO:0007669"/>
    <property type="project" value="UniProtKB-EC"/>
</dbReference>
<reference evidence="10" key="1">
    <citation type="submission" date="2010-12" db="EMBL/GenBank/DDBJ databases">
        <title>Complete sequence of Variovorax paradoxus EPS.</title>
        <authorList>
            <consortium name="US DOE Joint Genome Institute"/>
            <person name="Lucas S."/>
            <person name="Copeland A."/>
            <person name="Lapidus A."/>
            <person name="Cheng J.-F."/>
            <person name="Goodwin L."/>
            <person name="Pitluck S."/>
            <person name="Teshima H."/>
            <person name="Detter J.C."/>
            <person name="Han C."/>
            <person name="Tapia R."/>
            <person name="Land M."/>
            <person name="Hauser L."/>
            <person name="Kyrpides N."/>
            <person name="Ivanova N."/>
            <person name="Ovchinnikova G."/>
            <person name="Orwin P."/>
            <person name="Han J.-I.G."/>
            <person name="Woyke T."/>
        </authorList>
    </citation>
    <scope>NUCLEOTIDE SEQUENCE [LARGE SCALE GENOMIC DNA]</scope>
    <source>
        <strain evidence="10">EPS</strain>
    </source>
</reference>
<evidence type="ECO:0000313" key="9">
    <source>
        <dbReference type="EMBL" id="ADU38479.1"/>
    </source>
</evidence>
<organism evidence="9 10">
    <name type="scientific">Variovorax paradoxus (strain EPS)</name>
    <dbReference type="NCBI Taxonomy" id="595537"/>
    <lineage>
        <taxon>Bacteria</taxon>
        <taxon>Pseudomonadati</taxon>
        <taxon>Pseudomonadota</taxon>
        <taxon>Betaproteobacteria</taxon>
        <taxon>Burkholderiales</taxon>
        <taxon>Comamonadaceae</taxon>
        <taxon>Variovorax</taxon>
    </lineage>
</organism>
<dbReference type="InterPro" id="IPR016164">
    <property type="entry name" value="FAD-linked_Oxase-like_C"/>
</dbReference>
<dbReference type="PANTHER" id="PTHR11748">
    <property type="entry name" value="D-LACTATE DEHYDROGENASE"/>
    <property type="match status" value="1"/>
</dbReference>
<dbReference type="STRING" id="595537.Varpa_4310"/>
<dbReference type="FunFam" id="3.30.70.2740:FF:000001">
    <property type="entry name" value="D-lactate dehydrogenase mitochondrial"/>
    <property type="match status" value="1"/>
</dbReference>
<evidence type="ECO:0000256" key="4">
    <source>
        <dbReference type="ARBA" id="ARBA00022827"/>
    </source>
</evidence>
<dbReference type="SUPFAM" id="SSF55103">
    <property type="entry name" value="FAD-linked oxidases, C-terminal domain"/>
    <property type="match status" value="1"/>
</dbReference>
<dbReference type="HOGENOM" id="CLU_017779_3_0_4"/>
<comment type="cofactor">
    <cofactor evidence="1">
        <name>FAD</name>
        <dbReference type="ChEBI" id="CHEBI:57692"/>
    </cofactor>
</comment>
<dbReference type="KEGG" id="vpe:Varpa_4310"/>